<organism evidence="3 4">
    <name type="scientific">Seonamhaeicola marinus</name>
    <dbReference type="NCBI Taxonomy" id="1912246"/>
    <lineage>
        <taxon>Bacteria</taxon>
        <taxon>Pseudomonadati</taxon>
        <taxon>Bacteroidota</taxon>
        <taxon>Flavobacteriia</taxon>
        <taxon>Flavobacteriales</taxon>
        <taxon>Flavobacteriaceae</taxon>
    </lineage>
</organism>
<evidence type="ECO:0000256" key="2">
    <source>
        <dbReference type="SAM" id="SignalP"/>
    </source>
</evidence>
<dbReference type="Pfam" id="PF03548">
    <property type="entry name" value="LolA"/>
    <property type="match status" value="1"/>
</dbReference>
<keyword evidence="3" id="KW-0449">Lipoprotein</keyword>
<dbReference type="InterPro" id="IPR029046">
    <property type="entry name" value="LolA/LolB/LppX"/>
</dbReference>
<keyword evidence="4" id="KW-1185">Reference proteome</keyword>
<accession>A0A5D0HU22</accession>
<dbReference type="SUPFAM" id="SSF89392">
    <property type="entry name" value="Prokaryotic lipoproteins and lipoprotein localization factors"/>
    <property type="match status" value="1"/>
</dbReference>
<protein>
    <submittedName>
        <fullName evidence="3">Outer membrane lipoprotein carrier protein LolA</fullName>
    </submittedName>
</protein>
<dbReference type="OrthoDB" id="1027451at2"/>
<dbReference type="Proteomes" id="UP000323930">
    <property type="component" value="Unassembled WGS sequence"/>
</dbReference>
<dbReference type="AlphaFoldDB" id="A0A5D0HU22"/>
<evidence type="ECO:0000313" key="3">
    <source>
        <dbReference type="EMBL" id="TYA73959.1"/>
    </source>
</evidence>
<dbReference type="CDD" id="cd16325">
    <property type="entry name" value="LolA"/>
    <property type="match status" value="1"/>
</dbReference>
<proteinExistence type="predicted"/>
<feature type="chain" id="PRO_5022949175" evidence="2">
    <location>
        <begin position="18"/>
        <end position="205"/>
    </location>
</feature>
<dbReference type="Gene3D" id="2.50.20.10">
    <property type="entry name" value="Lipoprotein localisation LolA/LolB/LppX"/>
    <property type="match status" value="1"/>
</dbReference>
<feature type="signal peptide" evidence="2">
    <location>
        <begin position="1"/>
        <end position="17"/>
    </location>
</feature>
<dbReference type="PANTHER" id="PTHR35869:SF1">
    <property type="entry name" value="OUTER-MEMBRANE LIPOPROTEIN CARRIER PROTEIN"/>
    <property type="match status" value="1"/>
</dbReference>
<evidence type="ECO:0000256" key="1">
    <source>
        <dbReference type="ARBA" id="ARBA00022729"/>
    </source>
</evidence>
<gene>
    <name evidence="3" type="ORF">FUA24_11455</name>
</gene>
<sequence>MRKLVYWVFLFSNIIWAQTPLNSEEAAKFKAKVKTKATQTTTISSNFTQYKHLDFLSNDIITKGQLTFKSPNMVKWEYTDPFSYYVIFKGETLYINDDGKKNEVNIGSSKMFKQLNQLIVKSVKGDMFDDSMFNISYFKEKKQIQVHFIFKNEQYLEYLKAFHITFSEEGDVEEVKMIEQSDDFTKIVFKNRQLNKPIPDAFFAN</sequence>
<dbReference type="PANTHER" id="PTHR35869">
    <property type="entry name" value="OUTER-MEMBRANE LIPOPROTEIN CARRIER PROTEIN"/>
    <property type="match status" value="1"/>
</dbReference>
<reference evidence="3 4" key="1">
    <citation type="submission" date="2019-08" db="EMBL/GenBank/DDBJ databases">
        <title>Seonamhaeicola sediminis sp. nov., isolated from marine sediment.</title>
        <authorList>
            <person name="Cao W.R."/>
        </authorList>
    </citation>
    <scope>NUCLEOTIDE SEQUENCE [LARGE SCALE GENOMIC DNA]</scope>
    <source>
        <strain evidence="3 4">B011</strain>
    </source>
</reference>
<evidence type="ECO:0000313" key="4">
    <source>
        <dbReference type="Proteomes" id="UP000323930"/>
    </source>
</evidence>
<dbReference type="InterPro" id="IPR004564">
    <property type="entry name" value="OM_lipoprot_carrier_LolA-like"/>
</dbReference>
<dbReference type="RefSeq" id="WP_148542386.1">
    <property type="nucleotide sequence ID" value="NZ_VSDQ01000679.1"/>
</dbReference>
<name>A0A5D0HU22_9FLAO</name>
<keyword evidence="1 2" id="KW-0732">Signal</keyword>
<dbReference type="EMBL" id="VSDQ01000679">
    <property type="protein sequence ID" value="TYA73959.1"/>
    <property type="molecule type" value="Genomic_DNA"/>
</dbReference>
<comment type="caution">
    <text evidence="3">The sequence shown here is derived from an EMBL/GenBank/DDBJ whole genome shotgun (WGS) entry which is preliminary data.</text>
</comment>